<accession>A0ACC0H4V2</accession>
<organism evidence="1 2">
    <name type="scientific">Camellia lanceoleosa</name>
    <dbReference type="NCBI Taxonomy" id="1840588"/>
    <lineage>
        <taxon>Eukaryota</taxon>
        <taxon>Viridiplantae</taxon>
        <taxon>Streptophyta</taxon>
        <taxon>Embryophyta</taxon>
        <taxon>Tracheophyta</taxon>
        <taxon>Spermatophyta</taxon>
        <taxon>Magnoliopsida</taxon>
        <taxon>eudicotyledons</taxon>
        <taxon>Gunneridae</taxon>
        <taxon>Pentapetalae</taxon>
        <taxon>asterids</taxon>
        <taxon>Ericales</taxon>
        <taxon>Theaceae</taxon>
        <taxon>Camellia</taxon>
    </lineage>
</organism>
<reference evidence="1 2" key="1">
    <citation type="journal article" date="2022" name="Plant J.">
        <title>Chromosome-level genome of Camellia lanceoleosa provides a valuable resource for understanding genome evolution and self-incompatibility.</title>
        <authorList>
            <person name="Gong W."/>
            <person name="Xiao S."/>
            <person name="Wang L."/>
            <person name="Liao Z."/>
            <person name="Chang Y."/>
            <person name="Mo W."/>
            <person name="Hu G."/>
            <person name="Li W."/>
            <person name="Zhao G."/>
            <person name="Zhu H."/>
            <person name="Hu X."/>
            <person name="Ji K."/>
            <person name="Xiang X."/>
            <person name="Song Q."/>
            <person name="Yuan D."/>
            <person name="Jin S."/>
            <person name="Zhang L."/>
        </authorList>
    </citation>
    <scope>NUCLEOTIDE SEQUENCE [LARGE SCALE GENOMIC DNA]</scope>
    <source>
        <strain evidence="1">SQ_2022a</strain>
    </source>
</reference>
<protein>
    <submittedName>
        <fullName evidence="1">Uncharacterized protein</fullName>
    </submittedName>
</protein>
<dbReference type="Proteomes" id="UP001060215">
    <property type="component" value="Chromosome 7"/>
</dbReference>
<keyword evidence="2" id="KW-1185">Reference proteome</keyword>
<sequence length="125" mass="14613">MELDDLNKNLEELGKINEKQEKRVRYHSIRAQILTVSILIIQALIYESLLHITTTTTTTIQCKNWWIPFALPLLSFTLFSFSFLDAATSFYRSQYQMDLNSSKYSSLRFTVRDILVPRRSAMAIE</sequence>
<dbReference type="EMBL" id="CM045764">
    <property type="protein sequence ID" value="KAI8008056.1"/>
    <property type="molecule type" value="Genomic_DNA"/>
</dbReference>
<evidence type="ECO:0000313" key="2">
    <source>
        <dbReference type="Proteomes" id="UP001060215"/>
    </source>
</evidence>
<comment type="caution">
    <text evidence="1">The sequence shown here is derived from an EMBL/GenBank/DDBJ whole genome shotgun (WGS) entry which is preliminary data.</text>
</comment>
<proteinExistence type="predicted"/>
<gene>
    <name evidence="1" type="ORF">LOK49_LG07G00321</name>
</gene>
<name>A0ACC0H4V2_9ERIC</name>
<evidence type="ECO:0000313" key="1">
    <source>
        <dbReference type="EMBL" id="KAI8008056.1"/>
    </source>
</evidence>